<evidence type="ECO:0000256" key="1">
    <source>
        <dbReference type="SAM" id="MobiDB-lite"/>
    </source>
</evidence>
<organism evidence="2 3">
    <name type="scientific">Streblomastix strix</name>
    <dbReference type="NCBI Taxonomy" id="222440"/>
    <lineage>
        <taxon>Eukaryota</taxon>
        <taxon>Metamonada</taxon>
        <taxon>Preaxostyla</taxon>
        <taxon>Oxymonadida</taxon>
        <taxon>Streblomastigidae</taxon>
        <taxon>Streblomastix</taxon>
    </lineage>
</organism>
<sequence>MGDQANSAEDLLVWVYQESWIETDQIVTDQVIPASDNTPSVDSGAGVAGIQTDYAGGDHYHHLQVCSVLPSKNNANGEEGVANTYARSDHTHHVNLSSDTLLKDTGTGTAGTSSEYASATHQHPLNIDPRSANVPLVNATAAANGSSDYYCRNDHVRPQQLNYDGSITATKFINTGGTTNGIMLADGSTRQSSLAGGQYQVIESPQYIKFCTFIALNTSTDNSIKFKVNTRTGFGQIQFNQYWTSGVEISRYQYLFIPSLATEYSDIFQLYSYSLSGFVQVDPTGDSYNEGIQLSRSKSTKYCGIYMVCNPQQQVGSLSDQWTIVNTPDGTFRIDVNQQLGSSDQGLMISADGSTIFFNNKVNTNIMNVCQLYIQ</sequence>
<evidence type="ECO:0000313" key="2">
    <source>
        <dbReference type="EMBL" id="KAA6378525.1"/>
    </source>
</evidence>
<reference evidence="2 3" key="1">
    <citation type="submission" date="2019-03" db="EMBL/GenBank/DDBJ databases">
        <title>Single cell metagenomics reveals metabolic interactions within the superorganism composed of flagellate Streblomastix strix and complex community of Bacteroidetes bacteria on its surface.</title>
        <authorList>
            <person name="Treitli S.C."/>
            <person name="Kolisko M."/>
            <person name="Husnik F."/>
            <person name="Keeling P."/>
            <person name="Hampl V."/>
        </authorList>
    </citation>
    <scope>NUCLEOTIDE SEQUENCE [LARGE SCALE GENOMIC DNA]</scope>
    <source>
        <strain evidence="2">ST1C</strain>
    </source>
</reference>
<accession>A0A5J4V848</accession>
<proteinExistence type="predicted"/>
<dbReference type="Proteomes" id="UP000324800">
    <property type="component" value="Unassembled WGS sequence"/>
</dbReference>
<protein>
    <submittedName>
        <fullName evidence="2">Uncharacterized protein</fullName>
    </submittedName>
</protein>
<dbReference type="EMBL" id="SNRW01009085">
    <property type="protein sequence ID" value="KAA6378525.1"/>
    <property type="molecule type" value="Genomic_DNA"/>
</dbReference>
<feature type="region of interest" description="Disordered" evidence="1">
    <location>
        <begin position="98"/>
        <end position="127"/>
    </location>
</feature>
<gene>
    <name evidence="2" type="ORF">EZS28_025949</name>
</gene>
<evidence type="ECO:0000313" key="3">
    <source>
        <dbReference type="Proteomes" id="UP000324800"/>
    </source>
</evidence>
<feature type="compositionally biased region" description="Polar residues" evidence="1">
    <location>
        <begin position="98"/>
        <end position="123"/>
    </location>
</feature>
<dbReference type="AlphaFoldDB" id="A0A5J4V848"/>
<comment type="caution">
    <text evidence="2">The sequence shown here is derived from an EMBL/GenBank/DDBJ whole genome shotgun (WGS) entry which is preliminary data.</text>
</comment>
<name>A0A5J4V848_9EUKA</name>